<proteinExistence type="predicted"/>
<feature type="transmembrane region" description="Helical" evidence="1">
    <location>
        <begin position="22"/>
        <end position="45"/>
    </location>
</feature>
<dbReference type="SMART" id="SM00320">
    <property type="entry name" value="WD40"/>
    <property type="match status" value="2"/>
</dbReference>
<gene>
    <name evidence="2" type="ORF">IPA_08795</name>
</gene>
<evidence type="ECO:0000313" key="2">
    <source>
        <dbReference type="EMBL" id="UXD22838.1"/>
    </source>
</evidence>
<evidence type="ECO:0000256" key="1">
    <source>
        <dbReference type="SAM" id="Phobius"/>
    </source>
</evidence>
<keyword evidence="1" id="KW-1133">Transmembrane helix</keyword>
<dbReference type="EMBL" id="CP006868">
    <property type="protein sequence ID" value="UXD22838.1"/>
    <property type="molecule type" value="Genomic_DNA"/>
</dbReference>
<sequence>MFFNFYNLSAYIWGNAQVKIKLFLLFLILITPSVKLLAIAVTPLWSIEYHANVSSPALPKVILSEEGYLGAASGPAIILDPNGHLVSEEYGGYAMNDVSYCCNKFGFVNGDGYVYIYDLSTRTWKKVYVGVDYNQAITMLKDGFLAGGVNLAYFDFNGNKRWDVSMNYIVNGPAVYKGYVYVPREGGGLTILKLSDGSEVKTIKFSESVWDAQVCGHYLALGTAHHVYLYDISDPTNPRELWNHDGIGGAYSVAFSPDCRYLVSADADDWKIHIFDVQSGKQVLERMFESYVGSVDWKGDKIAVGLWVPGPRSRFHVLDVLDCDNEMYKPILIVKMSRGGFIPMWGWNVTLQDRLYEYNALICEPYGLKLTLVGLTVTGAYLTTISLLTSLPTVTRTIDLGSPDDITVASQCVCIDGKTYTTVENIIGKSIISFSPKIVCLSLYVTSYAGYVTTTTSTITTNITLTFNNVINTTWIRRTITTTILTLGGSIVTTYVSSTLSYYTTYLTKTTLLLLPTVLTTFIITATLGITSFASPFFPEGYPINFQATTSQVVTLMNNFASLPLTLTLFVNWDGYCTTAISELVANTTRLLQSKSSTTVPLPLLLPLAYLLIHRRRRA</sequence>
<dbReference type="Gene3D" id="2.130.10.10">
    <property type="entry name" value="YVTN repeat-like/Quinoprotein amine dehydrogenase"/>
    <property type="match status" value="1"/>
</dbReference>
<dbReference type="AlphaFoldDB" id="A0A977KC13"/>
<organism evidence="2 3">
    <name type="scientific">Ignicoccus pacificus DSM 13166</name>
    <dbReference type="NCBI Taxonomy" id="940294"/>
    <lineage>
        <taxon>Archaea</taxon>
        <taxon>Thermoproteota</taxon>
        <taxon>Thermoprotei</taxon>
        <taxon>Desulfurococcales</taxon>
        <taxon>Desulfurococcaceae</taxon>
        <taxon>Ignicoccus</taxon>
    </lineage>
</organism>
<dbReference type="InterPro" id="IPR011047">
    <property type="entry name" value="Quinoprotein_ADH-like_sf"/>
</dbReference>
<keyword evidence="1" id="KW-0472">Membrane</keyword>
<protein>
    <recommendedName>
        <fullName evidence="4">WD40 repeat domain-containing protein</fullName>
    </recommendedName>
</protein>
<feature type="transmembrane region" description="Helical" evidence="1">
    <location>
        <begin position="512"/>
        <end position="534"/>
    </location>
</feature>
<dbReference type="InterPro" id="IPR015943">
    <property type="entry name" value="WD40/YVTN_repeat-like_dom_sf"/>
</dbReference>
<evidence type="ECO:0000313" key="3">
    <source>
        <dbReference type="Proteomes" id="UP001063698"/>
    </source>
</evidence>
<keyword evidence="1" id="KW-0812">Transmembrane</keyword>
<dbReference type="InterPro" id="IPR001680">
    <property type="entry name" value="WD40_rpt"/>
</dbReference>
<dbReference type="KEGG" id="ipc:IPA_08795"/>
<evidence type="ECO:0008006" key="4">
    <source>
        <dbReference type="Google" id="ProtNLM"/>
    </source>
</evidence>
<feature type="transmembrane region" description="Helical" evidence="1">
    <location>
        <begin position="484"/>
        <end position="505"/>
    </location>
</feature>
<keyword evidence="3" id="KW-1185">Reference proteome</keyword>
<reference evidence="2" key="1">
    <citation type="submission" date="2013-11" db="EMBL/GenBank/DDBJ databases">
        <title>Comparative genomics of Ignicoccus.</title>
        <authorList>
            <person name="Podar M."/>
        </authorList>
    </citation>
    <scope>NUCLEOTIDE SEQUENCE</scope>
    <source>
        <strain evidence="2">DSM 13166</strain>
    </source>
</reference>
<dbReference type="Proteomes" id="UP001063698">
    <property type="component" value="Chromosome"/>
</dbReference>
<name>A0A977KC13_9CREN</name>
<accession>A0A977KC13</accession>
<dbReference type="SUPFAM" id="SSF50998">
    <property type="entry name" value="Quinoprotein alcohol dehydrogenase-like"/>
    <property type="match status" value="1"/>
</dbReference>